<dbReference type="Pfam" id="PF14244">
    <property type="entry name" value="Retrotran_gag_3"/>
    <property type="match status" value="1"/>
</dbReference>
<gene>
    <name evidence="3" type="ORF">Tci_048737</name>
</gene>
<dbReference type="PANTHER" id="PTHR37610:SF86">
    <property type="entry name" value="RETROTRANSPOSON COPIA-LIKE N-TERMINAL DOMAIN-CONTAINING PROTEIN"/>
    <property type="match status" value="1"/>
</dbReference>
<accession>A0A6L2MTP2</accession>
<dbReference type="InterPro" id="IPR029472">
    <property type="entry name" value="Copia-like_N"/>
</dbReference>
<proteinExistence type="predicted"/>
<dbReference type="EMBL" id="BKCJ010007340">
    <property type="protein sequence ID" value="GEU76759.1"/>
    <property type="molecule type" value="Genomic_DNA"/>
</dbReference>
<sequence>MAKVLINGLDAGNPLFLKANDHSNVAVISIKLTGNDNYKMRSNFMKIALKSKNKMGFVNGTCVKPITSVVLVQQWERCNAIVLSWIRSSLSPELYLGQVYYGIDFVDWEELQETYDKKDGYVIFNVIHKFWGLKQGKMSRLVFWEFGKFTSRDRESIKSYCSSFYKMMNEMTDWLDDTDEELDEQELEAHYSLMAKIQEVLPADSGSDVEPLQKVQYNAKYNVFANERKHSEQPESINDTYVVEKDDNNIITDSSDMCNNNNQAEQNAKVCDDERVVLANLTVNLKLDTDENKKIQKQLKKANATLTQELKERKSVLGDTNKTLRSLIELEIDI</sequence>
<protein>
    <submittedName>
        <fullName evidence="3">Ribonuclease H-like domain-containing protein</fullName>
    </submittedName>
</protein>
<feature type="domain" description="Retrotransposon Copia-like N-terminal" evidence="2">
    <location>
        <begin position="20"/>
        <end position="65"/>
    </location>
</feature>
<evidence type="ECO:0000256" key="1">
    <source>
        <dbReference type="SAM" id="Coils"/>
    </source>
</evidence>
<dbReference type="PANTHER" id="PTHR37610">
    <property type="entry name" value="CCHC-TYPE DOMAIN-CONTAINING PROTEIN"/>
    <property type="match status" value="1"/>
</dbReference>
<evidence type="ECO:0000259" key="2">
    <source>
        <dbReference type="Pfam" id="PF14244"/>
    </source>
</evidence>
<organism evidence="3">
    <name type="scientific">Tanacetum cinerariifolium</name>
    <name type="common">Dalmatian daisy</name>
    <name type="synonym">Chrysanthemum cinerariifolium</name>
    <dbReference type="NCBI Taxonomy" id="118510"/>
    <lineage>
        <taxon>Eukaryota</taxon>
        <taxon>Viridiplantae</taxon>
        <taxon>Streptophyta</taxon>
        <taxon>Embryophyta</taxon>
        <taxon>Tracheophyta</taxon>
        <taxon>Spermatophyta</taxon>
        <taxon>Magnoliopsida</taxon>
        <taxon>eudicotyledons</taxon>
        <taxon>Gunneridae</taxon>
        <taxon>Pentapetalae</taxon>
        <taxon>asterids</taxon>
        <taxon>campanulids</taxon>
        <taxon>Asterales</taxon>
        <taxon>Asteraceae</taxon>
        <taxon>Asteroideae</taxon>
        <taxon>Anthemideae</taxon>
        <taxon>Anthemidinae</taxon>
        <taxon>Tanacetum</taxon>
    </lineage>
</organism>
<evidence type="ECO:0000313" key="3">
    <source>
        <dbReference type="EMBL" id="GEU76759.1"/>
    </source>
</evidence>
<keyword evidence="1" id="KW-0175">Coiled coil</keyword>
<reference evidence="3" key="1">
    <citation type="journal article" date="2019" name="Sci. Rep.">
        <title>Draft genome of Tanacetum cinerariifolium, the natural source of mosquito coil.</title>
        <authorList>
            <person name="Yamashiro T."/>
            <person name="Shiraishi A."/>
            <person name="Satake H."/>
            <person name="Nakayama K."/>
        </authorList>
    </citation>
    <scope>NUCLEOTIDE SEQUENCE</scope>
</reference>
<dbReference type="AlphaFoldDB" id="A0A6L2MTP2"/>
<feature type="coiled-coil region" evidence="1">
    <location>
        <begin position="285"/>
        <end position="312"/>
    </location>
</feature>
<comment type="caution">
    <text evidence="3">The sequence shown here is derived from an EMBL/GenBank/DDBJ whole genome shotgun (WGS) entry which is preliminary data.</text>
</comment>
<name>A0A6L2MTP2_TANCI</name>